<dbReference type="PANTHER" id="PTHR33607:SF2">
    <property type="entry name" value="ENDONUCLEASE-1"/>
    <property type="match status" value="1"/>
</dbReference>
<keyword evidence="1" id="KW-0540">Nuclease</keyword>
<evidence type="ECO:0000313" key="3">
    <source>
        <dbReference type="EMBL" id="MFC7063373.1"/>
    </source>
</evidence>
<dbReference type="InterPro" id="IPR007346">
    <property type="entry name" value="Endonuclease-I"/>
</dbReference>
<keyword evidence="4" id="KW-1185">Reference proteome</keyword>
<evidence type="ECO:0000256" key="1">
    <source>
        <dbReference type="ARBA" id="ARBA00022722"/>
    </source>
</evidence>
<evidence type="ECO:0000256" key="2">
    <source>
        <dbReference type="ARBA" id="ARBA00022801"/>
    </source>
</evidence>
<dbReference type="PANTHER" id="PTHR33607">
    <property type="entry name" value="ENDONUCLEASE-1"/>
    <property type="match status" value="1"/>
</dbReference>
<dbReference type="Pfam" id="PF04231">
    <property type="entry name" value="Endonuclease_1"/>
    <property type="match status" value="1"/>
</dbReference>
<dbReference type="GO" id="GO:0004519">
    <property type="term" value="F:endonuclease activity"/>
    <property type="evidence" value="ECO:0007669"/>
    <property type="project" value="UniProtKB-KW"/>
</dbReference>
<keyword evidence="3" id="KW-0255">Endonuclease</keyword>
<organism evidence="3 4">
    <name type="scientific">Halobacillus seohaensis</name>
    <dbReference type="NCBI Taxonomy" id="447421"/>
    <lineage>
        <taxon>Bacteria</taxon>
        <taxon>Bacillati</taxon>
        <taxon>Bacillota</taxon>
        <taxon>Bacilli</taxon>
        <taxon>Bacillales</taxon>
        <taxon>Bacillaceae</taxon>
        <taxon>Halobacillus</taxon>
    </lineage>
</organism>
<dbReference type="SUPFAM" id="SSF54060">
    <property type="entry name" value="His-Me finger endonucleases"/>
    <property type="match status" value="1"/>
</dbReference>
<accession>A0ABW2EMG1</accession>
<dbReference type="Proteomes" id="UP001596410">
    <property type="component" value="Unassembled WGS sequence"/>
</dbReference>
<gene>
    <name evidence="3" type="ORF">ACFQIC_16285</name>
</gene>
<proteinExistence type="predicted"/>
<sequence length="304" mass="36595">MVLTQQQKERFIPVTTDQQRLNTVLSQLSETKVKMKENEKVYFDEEKDTRTVERYYSNIDIENNNDQEMIQLLSQLLKQTHKNEVRYDPSEYVYPWVDLRPDGTLTSIYSGQKRYAEEVISEDYATSKKRKAEIKRASECDLERMEQIEKKFKYNCEHTVPQSWFNEQEPMRGDLHHLFTCEPVCNSIRSNYPYHDFLDYNPDRFKINRIEEACGKADEGRFEPEYGKGTVARAVLYFLIRYPDQIKQDHKEKIDAQLLLDWHLSFLPDLYEKHRNQAIYEIQGNRNPYIDFPFFNFLDKRYLK</sequence>
<protein>
    <submittedName>
        <fullName evidence="3">Endonuclease I family protein</fullName>
    </submittedName>
</protein>
<comment type="caution">
    <text evidence="3">The sequence shown here is derived from an EMBL/GenBank/DDBJ whole genome shotgun (WGS) entry which is preliminary data.</text>
</comment>
<dbReference type="InterPro" id="IPR044925">
    <property type="entry name" value="His-Me_finger_sf"/>
</dbReference>
<dbReference type="EMBL" id="JBHSZV010000047">
    <property type="protein sequence ID" value="MFC7063373.1"/>
    <property type="molecule type" value="Genomic_DNA"/>
</dbReference>
<reference evidence="4" key="1">
    <citation type="journal article" date="2019" name="Int. J. Syst. Evol. Microbiol.">
        <title>The Global Catalogue of Microorganisms (GCM) 10K type strain sequencing project: providing services to taxonomists for standard genome sequencing and annotation.</title>
        <authorList>
            <consortium name="The Broad Institute Genomics Platform"/>
            <consortium name="The Broad Institute Genome Sequencing Center for Infectious Disease"/>
            <person name="Wu L."/>
            <person name="Ma J."/>
        </authorList>
    </citation>
    <scope>NUCLEOTIDE SEQUENCE [LARGE SCALE GENOMIC DNA]</scope>
    <source>
        <strain evidence="4">CGMCC 4.1621</strain>
    </source>
</reference>
<dbReference type="RefSeq" id="WP_204708496.1">
    <property type="nucleotide sequence ID" value="NZ_JBHSZV010000047.1"/>
</dbReference>
<evidence type="ECO:0000313" key="4">
    <source>
        <dbReference type="Proteomes" id="UP001596410"/>
    </source>
</evidence>
<name>A0ABW2EMG1_9BACI</name>
<keyword evidence="2" id="KW-0378">Hydrolase</keyword>